<dbReference type="EMBL" id="FN649727">
    <property type="protein sequence ID" value="CBJ25708.1"/>
    <property type="molecule type" value="Genomic_DNA"/>
</dbReference>
<dbReference type="SUPFAM" id="SSF52540">
    <property type="entry name" value="P-loop containing nucleoside triphosphate hydrolases"/>
    <property type="match status" value="1"/>
</dbReference>
<evidence type="ECO:0000313" key="11">
    <source>
        <dbReference type="Proteomes" id="UP000002630"/>
    </source>
</evidence>
<evidence type="ECO:0000256" key="8">
    <source>
        <dbReference type="ARBA" id="ARBA00023180"/>
    </source>
</evidence>
<dbReference type="PANTHER" id="PTHR12129:SF15">
    <property type="entry name" value="URONYL 2-SULFOTRANSFERASE"/>
    <property type="match status" value="1"/>
</dbReference>
<dbReference type="GO" id="GO:0000139">
    <property type="term" value="C:Golgi membrane"/>
    <property type="evidence" value="ECO:0007669"/>
    <property type="project" value="UniProtKB-SubCell"/>
</dbReference>
<reference evidence="10 11" key="1">
    <citation type="journal article" date="2010" name="Nature">
        <title>The Ectocarpus genome and the independent evolution of multicellularity in brown algae.</title>
        <authorList>
            <person name="Cock J.M."/>
            <person name="Sterck L."/>
            <person name="Rouze P."/>
            <person name="Scornet D."/>
            <person name="Allen A.E."/>
            <person name="Amoutzias G."/>
            <person name="Anthouard V."/>
            <person name="Artiguenave F."/>
            <person name="Aury J.M."/>
            <person name="Badger J.H."/>
            <person name="Beszteri B."/>
            <person name="Billiau K."/>
            <person name="Bonnet E."/>
            <person name="Bothwell J.H."/>
            <person name="Bowler C."/>
            <person name="Boyen C."/>
            <person name="Brownlee C."/>
            <person name="Carrano C.J."/>
            <person name="Charrier B."/>
            <person name="Cho G.Y."/>
            <person name="Coelho S.M."/>
            <person name="Collen J."/>
            <person name="Corre E."/>
            <person name="Da Silva C."/>
            <person name="Delage L."/>
            <person name="Delaroque N."/>
            <person name="Dittami S.M."/>
            <person name="Doulbeau S."/>
            <person name="Elias M."/>
            <person name="Farnham G."/>
            <person name="Gachon C.M."/>
            <person name="Gschloessl B."/>
            <person name="Heesch S."/>
            <person name="Jabbari K."/>
            <person name="Jubin C."/>
            <person name="Kawai H."/>
            <person name="Kimura K."/>
            <person name="Kloareg B."/>
            <person name="Kupper F.C."/>
            <person name="Lang D."/>
            <person name="Le Bail A."/>
            <person name="Leblanc C."/>
            <person name="Lerouge P."/>
            <person name="Lohr M."/>
            <person name="Lopez P.J."/>
            <person name="Martens C."/>
            <person name="Maumus F."/>
            <person name="Michel G."/>
            <person name="Miranda-Saavedra D."/>
            <person name="Morales J."/>
            <person name="Moreau H."/>
            <person name="Motomura T."/>
            <person name="Nagasato C."/>
            <person name="Napoli C.A."/>
            <person name="Nelson D.R."/>
            <person name="Nyvall-Collen P."/>
            <person name="Peters A.F."/>
            <person name="Pommier C."/>
            <person name="Potin P."/>
            <person name="Poulain J."/>
            <person name="Quesneville H."/>
            <person name="Read B."/>
            <person name="Rensing S.A."/>
            <person name="Ritter A."/>
            <person name="Rousvoal S."/>
            <person name="Samanta M."/>
            <person name="Samson G."/>
            <person name="Schroeder D.C."/>
            <person name="Segurens B."/>
            <person name="Strittmatter M."/>
            <person name="Tonon T."/>
            <person name="Tregear J.W."/>
            <person name="Valentin K."/>
            <person name="von Dassow P."/>
            <person name="Yamagishi T."/>
            <person name="Van de Peer Y."/>
            <person name="Wincker P."/>
        </authorList>
    </citation>
    <scope>NUCLEOTIDE SEQUENCE [LARGE SCALE GENOMIC DNA]</scope>
    <source>
        <strain evidence="11">Ec32 / CCAP1310/4</strain>
    </source>
</reference>
<dbReference type="PANTHER" id="PTHR12129">
    <property type="entry name" value="HEPARAN SULFATE 2-O-SULFOTRANSFERASE"/>
    <property type="match status" value="1"/>
</dbReference>
<proteinExistence type="predicted"/>
<gene>
    <name evidence="10" type="ORF">Esi_0008_0147</name>
</gene>
<dbReference type="InterPro" id="IPR027417">
    <property type="entry name" value="P-loop_NTPase"/>
</dbReference>
<evidence type="ECO:0000256" key="4">
    <source>
        <dbReference type="ARBA" id="ARBA00022968"/>
    </source>
</evidence>
<evidence type="ECO:0000256" key="7">
    <source>
        <dbReference type="ARBA" id="ARBA00023136"/>
    </source>
</evidence>
<dbReference type="OrthoDB" id="10010208at2759"/>
<keyword evidence="2" id="KW-0808">Transferase</keyword>
<accession>D7G715</accession>
<name>D7G715_ECTSI</name>
<dbReference type="eggNOG" id="ENOG502S47N">
    <property type="taxonomic scope" value="Eukaryota"/>
</dbReference>
<dbReference type="AlphaFoldDB" id="D7G715"/>
<dbReference type="InParanoid" id="D7G715"/>
<feature type="region of interest" description="Disordered" evidence="9">
    <location>
        <begin position="1"/>
        <end position="34"/>
    </location>
</feature>
<keyword evidence="7" id="KW-0472">Membrane</keyword>
<sequence length="398" mass="44695">MRRTFNGSEYSRSFRGRPPKRVTDGQRQAAARPPSFTSKCLLGGGLLLCLLYGGHHAHVLPRPDAAEKSPQDAPALNIEDSPRSENRCWIFNHLQKAGGTTVKRLLFDSWGSESTTYDSYQWKKGQGYAESVAASLASPAGWSAAAGGYLEALRRTPAFQPDDERTPCRWFTVFRHPVSRLVSAYYYCREDPSDQLCASEFVSSRNVDLVTFARHWGNFALRQFALGFVSHDKVKDFLVSPNGGGAMGLTAEQVELMPGWYMLKLFLNDRSGVADDTSPEGTRLEYMFRPVVDLLRDNYAVVGILEDWNATLSLFDSALDMPGMTWREEFERSGKLNVDTRFKGEKQDVLQQALSDPEIVKHLSLDLRLYGQAVDIFNQQRHSYGIAQHGGLDNVHRL</sequence>
<keyword evidence="6" id="KW-0333">Golgi apparatus</keyword>
<keyword evidence="3" id="KW-0812">Transmembrane</keyword>
<evidence type="ECO:0000256" key="3">
    <source>
        <dbReference type="ARBA" id="ARBA00022692"/>
    </source>
</evidence>
<dbReference type="GO" id="GO:0008146">
    <property type="term" value="F:sulfotransferase activity"/>
    <property type="evidence" value="ECO:0007669"/>
    <property type="project" value="InterPro"/>
</dbReference>
<evidence type="ECO:0000256" key="1">
    <source>
        <dbReference type="ARBA" id="ARBA00004323"/>
    </source>
</evidence>
<comment type="subcellular location">
    <subcellularLocation>
        <location evidence="1">Golgi apparatus membrane</location>
        <topology evidence="1">Single-pass type II membrane protein</topology>
    </subcellularLocation>
</comment>
<evidence type="ECO:0000256" key="6">
    <source>
        <dbReference type="ARBA" id="ARBA00023034"/>
    </source>
</evidence>
<keyword evidence="11" id="KW-1185">Reference proteome</keyword>
<dbReference type="Proteomes" id="UP000002630">
    <property type="component" value="Linkage Group LG02"/>
</dbReference>
<keyword evidence="8" id="KW-0325">Glycoprotein</keyword>
<keyword evidence="4" id="KW-0735">Signal-anchor</keyword>
<evidence type="ECO:0000256" key="9">
    <source>
        <dbReference type="SAM" id="MobiDB-lite"/>
    </source>
</evidence>
<evidence type="ECO:0008006" key="12">
    <source>
        <dbReference type="Google" id="ProtNLM"/>
    </source>
</evidence>
<dbReference type="Gene3D" id="3.40.50.300">
    <property type="entry name" value="P-loop containing nucleotide triphosphate hydrolases"/>
    <property type="match status" value="1"/>
</dbReference>
<feature type="compositionally biased region" description="Polar residues" evidence="9">
    <location>
        <begin position="1"/>
        <end position="11"/>
    </location>
</feature>
<dbReference type="InterPro" id="IPR007734">
    <property type="entry name" value="Heparan_SO4_2-O-STrfase"/>
</dbReference>
<organism evidence="10 11">
    <name type="scientific">Ectocarpus siliculosus</name>
    <name type="common">Brown alga</name>
    <name type="synonym">Conferva siliculosa</name>
    <dbReference type="NCBI Taxonomy" id="2880"/>
    <lineage>
        <taxon>Eukaryota</taxon>
        <taxon>Sar</taxon>
        <taxon>Stramenopiles</taxon>
        <taxon>Ochrophyta</taxon>
        <taxon>PX clade</taxon>
        <taxon>Phaeophyceae</taxon>
        <taxon>Ectocarpales</taxon>
        <taxon>Ectocarpaceae</taxon>
        <taxon>Ectocarpus</taxon>
    </lineage>
</organism>
<evidence type="ECO:0000256" key="2">
    <source>
        <dbReference type="ARBA" id="ARBA00022679"/>
    </source>
</evidence>
<evidence type="ECO:0000256" key="5">
    <source>
        <dbReference type="ARBA" id="ARBA00022989"/>
    </source>
</evidence>
<protein>
    <recommendedName>
        <fullName evidence="12">Sulfotransferase</fullName>
    </recommendedName>
</protein>
<keyword evidence="5" id="KW-1133">Transmembrane helix</keyword>
<evidence type="ECO:0000313" key="10">
    <source>
        <dbReference type="EMBL" id="CBJ25708.1"/>
    </source>
</evidence>
<dbReference type="EMBL" id="FN649035">
    <property type="protein sequence ID" value="CBJ25708.1"/>
    <property type="molecule type" value="Genomic_DNA"/>
</dbReference>